<reference evidence="1" key="2">
    <citation type="journal article" date="2023" name="Int. J. Syst. Evol. Microbiol.">
        <title>Streptomyces marispadix sp. nov., isolated from marine beach sediment of the Northern Coast of Portugal.</title>
        <authorList>
            <person name="dos Santos J.D.N."/>
            <person name="Vitorino I.R."/>
            <person name="Kallscheuer N."/>
            <person name="Srivastava A."/>
            <person name="Krautwurst S."/>
            <person name="Marz M."/>
            <person name="Jogler C."/>
            <person name="Lobo Da Cunha A."/>
            <person name="Catita J."/>
            <person name="Goncalves H."/>
            <person name="Gonzalez I."/>
            <person name="Reyes F."/>
            <person name="Lage O.M."/>
        </authorList>
    </citation>
    <scope>NUCLEOTIDE SEQUENCE</scope>
    <source>
        <strain evidence="1">M600PL45_2</strain>
    </source>
</reference>
<dbReference type="EMBL" id="JAKWJU010000002">
    <property type="protein sequence ID" value="MCH6164010.1"/>
    <property type="molecule type" value="Genomic_DNA"/>
</dbReference>
<comment type="caution">
    <text evidence="1">The sequence shown here is derived from an EMBL/GenBank/DDBJ whole genome shotgun (WGS) entry which is preliminary data.</text>
</comment>
<dbReference type="RefSeq" id="WP_241062856.1">
    <property type="nucleotide sequence ID" value="NZ_JAKWJU010000002.1"/>
</dbReference>
<protein>
    <submittedName>
        <fullName evidence="1">Uncharacterized protein</fullName>
    </submittedName>
</protein>
<name>A0ABS9T674_9ACTN</name>
<organism evidence="1 2">
    <name type="scientific">Streptomyces marispadix</name>
    <dbReference type="NCBI Taxonomy" id="2922868"/>
    <lineage>
        <taxon>Bacteria</taxon>
        <taxon>Bacillati</taxon>
        <taxon>Actinomycetota</taxon>
        <taxon>Actinomycetes</taxon>
        <taxon>Kitasatosporales</taxon>
        <taxon>Streptomycetaceae</taxon>
        <taxon>Streptomyces</taxon>
    </lineage>
</organism>
<reference evidence="1" key="1">
    <citation type="submission" date="2022-03" db="EMBL/GenBank/DDBJ databases">
        <authorList>
            <person name="Santos J.D.N."/>
            <person name="Kallscheuer N."/>
            <person name="Jogler C."/>
            <person name="Lage O.M."/>
        </authorList>
    </citation>
    <scope>NUCLEOTIDE SEQUENCE</scope>
    <source>
        <strain evidence="1">M600PL45_2</strain>
    </source>
</reference>
<dbReference type="Proteomes" id="UP001166784">
    <property type="component" value="Unassembled WGS sequence"/>
</dbReference>
<evidence type="ECO:0000313" key="1">
    <source>
        <dbReference type="EMBL" id="MCH6164010.1"/>
    </source>
</evidence>
<keyword evidence="2" id="KW-1185">Reference proteome</keyword>
<sequence length="115" mass="12828">MGTATIQVRVLAVAGRRVWVAVSGTLSAATLRVLHYNLCARVTDERTEFYLDFNAVRWDENLPAAELPRLLPPGGRLRFHIVGAPVSLRGQLGSDVRCRFHSDIASAWSEWSRQP</sequence>
<gene>
    <name evidence="1" type="ORF">MMA15_27490</name>
</gene>
<proteinExistence type="predicted"/>
<accession>A0ABS9T674</accession>
<evidence type="ECO:0000313" key="2">
    <source>
        <dbReference type="Proteomes" id="UP001166784"/>
    </source>
</evidence>